<evidence type="ECO:0000256" key="5">
    <source>
        <dbReference type="ARBA" id="ARBA00023274"/>
    </source>
</evidence>
<keyword evidence="9" id="KW-1185">Reference proteome</keyword>
<dbReference type="GO" id="GO:0019843">
    <property type="term" value="F:rRNA binding"/>
    <property type="evidence" value="ECO:0007669"/>
    <property type="project" value="UniProtKB-UniRule"/>
</dbReference>
<dbReference type="Proteomes" id="UP000315226">
    <property type="component" value="Unassembled WGS sequence"/>
</dbReference>
<accession>A0A4Y3RW52</accession>
<keyword evidence="3 6" id="KW-0694">RNA-binding</keyword>
<dbReference type="PANTHER" id="PTHR21349">
    <property type="entry name" value="50S RIBOSOMAL PROTEIN L21"/>
    <property type="match status" value="1"/>
</dbReference>
<evidence type="ECO:0000313" key="8">
    <source>
        <dbReference type="EMBL" id="GEB61539.1"/>
    </source>
</evidence>
<comment type="similarity">
    <text evidence="1 6 7">Belongs to the bacterial ribosomal protein bL21 family.</text>
</comment>
<dbReference type="AlphaFoldDB" id="A0A4Y3RW52"/>
<dbReference type="SUPFAM" id="SSF141091">
    <property type="entry name" value="L21p-like"/>
    <property type="match status" value="1"/>
</dbReference>
<dbReference type="InterPro" id="IPR028909">
    <property type="entry name" value="bL21-like"/>
</dbReference>
<proteinExistence type="inferred from homology"/>
<comment type="subunit">
    <text evidence="6">Part of the 50S ribosomal subunit. Contacts protein L20.</text>
</comment>
<keyword evidence="5 6" id="KW-0687">Ribonucleoprotein</keyword>
<evidence type="ECO:0000256" key="3">
    <source>
        <dbReference type="ARBA" id="ARBA00022884"/>
    </source>
</evidence>
<protein>
    <recommendedName>
        <fullName evidence="6">Large ribosomal subunit protein bL21</fullName>
    </recommendedName>
</protein>
<dbReference type="GO" id="GO:0003735">
    <property type="term" value="F:structural constituent of ribosome"/>
    <property type="evidence" value="ECO:0007669"/>
    <property type="project" value="InterPro"/>
</dbReference>
<dbReference type="HAMAP" id="MF_01363">
    <property type="entry name" value="Ribosomal_bL21"/>
    <property type="match status" value="1"/>
</dbReference>
<comment type="caution">
    <text evidence="8">The sequence shown here is derived from an EMBL/GenBank/DDBJ whole genome shotgun (WGS) entry which is preliminary data.</text>
</comment>
<dbReference type="InterPro" id="IPR036164">
    <property type="entry name" value="bL21-like_sf"/>
</dbReference>
<evidence type="ECO:0000313" key="9">
    <source>
        <dbReference type="Proteomes" id="UP000315226"/>
    </source>
</evidence>
<dbReference type="InterPro" id="IPR018258">
    <property type="entry name" value="Ribosomal_bL21_CS"/>
</dbReference>
<organism evidence="8 9">
    <name type="scientific">Streptomyces gardneri</name>
    <dbReference type="NCBI Taxonomy" id="66892"/>
    <lineage>
        <taxon>Bacteria</taxon>
        <taxon>Bacillati</taxon>
        <taxon>Actinomycetota</taxon>
        <taxon>Actinomycetes</taxon>
        <taxon>Kitasatosporales</taxon>
        <taxon>Streptomycetaceae</taxon>
        <taxon>Streptomyces</taxon>
    </lineage>
</organism>
<dbReference type="PANTHER" id="PTHR21349:SF0">
    <property type="entry name" value="LARGE RIBOSOMAL SUBUNIT PROTEIN BL21M"/>
    <property type="match status" value="1"/>
</dbReference>
<evidence type="ECO:0000256" key="4">
    <source>
        <dbReference type="ARBA" id="ARBA00022980"/>
    </source>
</evidence>
<dbReference type="EMBL" id="BJMN01000059">
    <property type="protein sequence ID" value="GEB61539.1"/>
    <property type="molecule type" value="Genomic_DNA"/>
</dbReference>
<comment type="function">
    <text evidence="6 7">This protein binds to 23S rRNA in the presence of protein L20.</text>
</comment>
<evidence type="ECO:0000256" key="2">
    <source>
        <dbReference type="ARBA" id="ARBA00022730"/>
    </source>
</evidence>
<dbReference type="GO" id="GO:1990904">
    <property type="term" value="C:ribonucleoprotein complex"/>
    <property type="evidence" value="ECO:0007669"/>
    <property type="project" value="UniProtKB-KW"/>
</dbReference>
<dbReference type="InterPro" id="IPR001787">
    <property type="entry name" value="Ribosomal_bL21"/>
</dbReference>
<keyword evidence="4 6" id="KW-0689">Ribosomal protein</keyword>
<dbReference type="GO" id="GO:0005737">
    <property type="term" value="C:cytoplasm"/>
    <property type="evidence" value="ECO:0007669"/>
    <property type="project" value="UniProtKB-ARBA"/>
</dbReference>
<evidence type="ECO:0000256" key="7">
    <source>
        <dbReference type="RuleBase" id="RU000562"/>
    </source>
</evidence>
<keyword evidence="2 6" id="KW-0699">rRNA-binding</keyword>
<gene>
    <name evidence="6" type="primary">rplU</name>
    <name evidence="8" type="ORF">SGA01_71440</name>
</gene>
<dbReference type="PROSITE" id="PS01169">
    <property type="entry name" value="RIBOSOMAL_L21"/>
    <property type="match status" value="1"/>
</dbReference>
<dbReference type="GO" id="GO:0006412">
    <property type="term" value="P:translation"/>
    <property type="evidence" value="ECO:0007669"/>
    <property type="project" value="UniProtKB-UniRule"/>
</dbReference>
<evidence type="ECO:0000256" key="1">
    <source>
        <dbReference type="ARBA" id="ARBA00008563"/>
    </source>
</evidence>
<evidence type="ECO:0000256" key="6">
    <source>
        <dbReference type="HAMAP-Rule" id="MF_01363"/>
    </source>
</evidence>
<reference evidence="8 9" key="1">
    <citation type="submission" date="2019-06" db="EMBL/GenBank/DDBJ databases">
        <title>Whole genome shotgun sequence of Streptomyces gardneri NBRC 12865.</title>
        <authorList>
            <person name="Hosoyama A."/>
            <person name="Uohara A."/>
            <person name="Ohji S."/>
            <person name="Ichikawa N."/>
        </authorList>
    </citation>
    <scope>NUCLEOTIDE SEQUENCE [LARGE SCALE GENOMIC DNA]</scope>
    <source>
        <strain evidence="8 9">NBRC 12865</strain>
    </source>
</reference>
<name>A0A4Y3RW52_9ACTN</name>
<dbReference type="GO" id="GO:0005840">
    <property type="term" value="C:ribosome"/>
    <property type="evidence" value="ECO:0007669"/>
    <property type="project" value="UniProtKB-KW"/>
</dbReference>
<sequence>MSDWTRRTSEQLPPARRERPLVRFRNAAGPRARVSGWLQRFSIPSEREIRVYAIVRSGGRQHKVAVGDIVEVDKISTAKVGDTVELSTLLVVDGDAVTSDPWVLAGIKVTAEVVDHHKGAKIDILRYKNKTGYRRRQGHRQQYTAIKVTGIPAAAK</sequence>
<dbReference type="NCBIfam" id="TIGR00061">
    <property type="entry name" value="L21"/>
    <property type="match status" value="1"/>
</dbReference>
<dbReference type="Pfam" id="PF00829">
    <property type="entry name" value="Ribosomal_L21p"/>
    <property type="match status" value="1"/>
</dbReference>